<sequence length="213" mass="23335">DRNHQNTHSDNKRDQRVSVIGSGPAGLACAQQLARAGYRVTVFEKADRIGGLLRYGIPDFRLDKRMVDRRLQQLEAEGVSFRTGVHVGVSLAVPELQQSSDAMVLACGSGQPREVVVPDRELRGIHYALDFLSQQNRRVAGDEIASASVIDARDKSVVVIGGGDTGSDCCGFNRRMAVGRSSRCPTSGSRCRPDLCCWRWGMPILCMRGCWSI</sequence>
<evidence type="ECO:0000259" key="1">
    <source>
        <dbReference type="Pfam" id="PF07992"/>
    </source>
</evidence>
<feature type="domain" description="FAD/NAD(P)-binding" evidence="1">
    <location>
        <begin position="16"/>
        <end position="176"/>
    </location>
</feature>
<organism evidence="2 3">
    <name type="scientific">endosymbiont of Escarpia spicata</name>
    <dbReference type="NCBI Taxonomy" id="2200908"/>
    <lineage>
        <taxon>Bacteria</taxon>
        <taxon>Pseudomonadati</taxon>
        <taxon>Pseudomonadota</taxon>
        <taxon>Gammaproteobacteria</taxon>
        <taxon>sulfur-oxidizing symbionts</taxon>
    </lineage>
</organism>
<dbReference type="Proteomes" id="UP000254771">
    <property type="component" value="Unassembled WGS sequence"/>
</dbReference>
<comment type="caution">
    <text evidence="2">The sequence shown here is derived from an EMBL/GenBank/DDBJ whole genome shotgun (WGS) entry which is preliminary data.</text>
</comment>
<dbReference type="GO" id="GO:0016491">
    <property type="term" value="F:oxidoreductase activity"/>
    <property type="evidence" value="ECO:0007669"/>
    <property type="project" value="InterPro"/>
</dbReference>
<keyword evidence="3" id="KW-1185">Reference proteome</keyword>
<protein>
    <recommendedName>
        <fullName evidence="1">FAD/NAD(P)-binding domain-containing protein</fullName>
    </recommendedName>
</protein>
<dbReference type="EMBL" id="QFXE01000019">
    <property type="protein sequence ID" value="RDH83446.1"/>
    <property type="molecule type" value="Genomic_DNA"/>
</dbReference>
<dbReference type="InterPro" id="IPR023753">
    <property type="entry name" value="FAD/NAD-binding_dom"/>
</dbReference>
<feature type="non-terminal residue" evidence="2">
    <location>
        <position position="1"/>
    </location>
</feature>
<accession>A0A370DH06</accession>
<dbReference type="SUPFAM" id="SSF51971">
    <property type="entry name" value="Nucleotide-binding domain"/>
    <property type="match status" value="1"/>
</dbReference>
<evidence type="ECO:0000313" key="3">
    <source>
        <dbReference type="Proteomes" id="UP000254771"/>
    </source>
</evidence>
<reference evidence="2 3" key="1">
    <citation type="journal article" date="2018" name="ISME J.">
        <title>Endosymbiont genomes yield clues of tubeworm success.</title>
        <authorList>
            <person name="Li Y."/>
            <person name="Liles M.R."/>
            <person name="Halanych K.M."/>
        </authorList>
    </citation>
    <scope>NUCLEOTIDE SEQUENCE [LARGE SCALE GENOMIC DNA]</scope>
    <source>
        <strain evidence="2">A1462</strain>
    </source>
</reference>
<proteinExistence type="predicted"/>
<name>A0A370DH06_9GAMM</name>
<dbReference type="InterPro" id="IPR051394">
    <property type="entry name" value="Glutamate_Synthase"/>
</dbReference>
<dbReference type="Gene3D" id="3.50.50.60">
    <property type="entry name" value="FAD/NAD(P)-binding domain"/>
    <property type="match status" value="1"/>
</dbReference>
<gene>
    <name evidence="2" type="ORF">DIZ78_14295</name>
</gene>
<dbReference type="PANTHER" id="PTHR43100">
    <property type="entry name" value="GLUTAMATE SYNTHASE [NADPH] SMALL CHAIN"/>
    <property type="match status" value="1"/>
</dbReference>
<dbReference type="Pfam" id="PF07992">
    <property type="entry name" value="Pyr_redox_2"/>
    <property type="match status" value="1"/>
</dbReference>
<dbReference type="InterPro" id="IPR036188">
    <property type="entry name" value="FAD/NAD-bd_sf"/>
</dbReference>
<dbReference type="PANTHER" id="PTHR43100:SF1">
    <property type="entry name" value="GLUTAMATE SYNTHASE [NADPH] SMALL CHAIN"/>
    <property type="match status" value="1"/>
</dbReference>
<dbReference type="AlphaFoldDB" id="A0A370DH06"/>
<evidence type="ECO:0000313" key="2">
    <source>
        <dbReference type="EMBL" id="RDH83446.1"/>
    </source>
</evidence>
<dbReference type="PRINTS" id="PR00419">
    <property type="entry name" value="ADXRDTASE"/>
</dbReference>